<evidence type="ECO:0000256" key="4">
    <source>
        <dbReference type="ARBA" id="ARBA00022980"/>
    </source>
</evidence>
<dbReference type="EMBL" id="MZ156037">
    <property type="protein sequence ID" value="QWK43075.1"/>
    <property type="molecule type" value="Genomic_DNA"/>
</dbReference>
<evidence type="ECO:0000256" key="3">
    <source>
        <dbReference type="ARBA" id="ARBA00022884"/>
    </source>
</evidence>
<accession>A0A8F0F9J1</accession>
<evidence type="ECO:0000256" key="2">
    <source>
        <dbReference type="ARBA" id="ARBA00022730"/>
    </source>
</evidence>
<dbReference type="GO" id="GO:0006412">
    <property type="term" value="P:translation"/>
    <property type="evidence" value="ECO:0007669"/>
    <property type="project" value="InterPro"/>
</dbReference>
<sequence>MANSRASKKRIKTNRRNRIINNSYRSLMKSSEKKHLDLIKKYKNITNNSPEDKTILRTSLASAISQIDKAAKKKIIHKNTAIRKKTSLFRRTFFIPNI</sequence>
<dbReference type="Pfam" id="PF01649">
    <property type="entry name" value="Ribosomal_S20p"/>
    <property type="match status" value="1"/>
</dbReference>
<comment type="similarity">
    <text evidence="1">Belongs to the bacterial ribosomal protein bS20 family.</text>
</comment>
<keyword evidence="4 6" id="KW-0689">Ribosomal protein</keyword>
<dbReference type="GO" id="GO:0003735">
    <property type="term" value="F:structural constituent of ribosome"/>
    <property type="evidence" value="ECO:0007669"/>
    <property type="project" value="InterPro"/>
</dbReference>
<reference evidence="6" key="1">
    <citation type="journal article" date="2021" name="Genome Biol. Evol.">
        <title>Genomic rearrangements and sequence evolution across brown algal organelles.</title>
        <authorList>
            <person name="Starko S."/>
            <person name="Bringloe T.T."/>
            <person name="Gomez M.S."/>
            <person name="Darby H."/>
            <person name="Graham S.W."/>
            <person name="Martone P.T."/>
        </authorList>
    </citation>
    <scope>NUCLEOTIDE SEQUENCE</scope>
</reference>
<dbReference type="Gene3D" id="1.20.58.110">
    <property type="entry name" value="Ribosomal protein S20"/>
    <property type="match status" value="1"/>
</dbReference>
<evidence type="ECO:0000313" key="6">
    <source>
        <dbReference type="EMBL" id="QWK43075.1"/>
    </source>
</evidence>
<dbReference type="GO" id="GO:0070181">
    <property type="term" value="F:small ribosomal subunit rRNA binding"/>
    <property type="evidence" value="ECO:0007669"/>
    <property type="project" value="TreeGrafter"/>
</dbReference>
<keyword evidence="5" id="KW-0687">Ribonucleoprotein</keyword>
<name>A0A8F0F9J1_9PHAE</name>
<dbReference type="PANTHER" id="PTHR33398">
    <property type="entry name" value="30S RIBOSOMAL PROTEIN S20"/>
    <property type="match status" value="1"/>
</dbReference>
<proteinExistence type="inferred from homology"/>
<evidence type="ECO:0000256" key="5">
    <source>
        <dbReference type="ARBA" id="ARBA00023274"/>
    </source>
</evidence>
<organism evidence="6">
    <name type="scientific">Chorda asiatica</name>
    <dbReference type="NCBI Taxonomy" id="1281577"/>
    <lineage>
        <taxon>Eukaryota</taxon>
        <taxon>Sar</taxon>
        <taxon>Stramenopiles</taxon>
        <taxon>Ochrophyta</taxon>
        <taxon>PX clade</taxon>
        <taxon>Phaeophyceae</taxon>
        <taxon>Laminariales</taxon>
        <taxon>Chordaceae</taxon>
        <taxon>Chorda</taxon>
    </lineage>
</organism>
<geneLocation type="plastid" evidence="6"/>
<evidence type="ECO:0000256" key="1">
    <source>
        <dbReference type="ARBA" id="ARBA00007634"/>
    </source>
</evidence>
<dbReference type="NCBIfam" id="TIGR00029">
    <property type="entry name" value="S20"/>
    <property type="match status" value="1"/>
</dbReference>
<dbReference type="GO" id="GO:0015935">
    <property type="term" value="C:small ribosomal subunit"/>
    <property type="evidence" value="ECO:0007669"/>
    <property type="project" value="TreeGrafter"/>
</dbReference>
<dbReference type="AlphaFoldDB" id="A0A8F0F9J1"/>
<protein>
    <submittedName>
        <fullName evidence="6">Ribosomal protein S20</fullName>
    </submittedName>
</protein>
<dbReference type="InterPro" id="IPR036510">
    <property type="entry name" value="Ribosomal_bS20_sf"/>
</dbReference>
<keyword evidence="3" id="KW-0694">RNA-binding</keyword>
<dbReference type="SUPFAM" id="SSF46992">
    <property type="entry name" value="Ribosomal protein S20"/>
    <property type="match status" value="1"/>
</dbReference>
<dbReference type="HAMAP" id="MF_00500">
    <property type="entry name" value="Ribosomal_bS20"/>
    <property type="match status" value="1"/>
</dbReference>
<gene>
    <name evidence="6" type="primary">rps20</name>
</gene>
<keyword evidence="2" id="KW-0699">rRNA-binding</keyword>
<dbReference type="InterPro" id="IPR002583">
    <property type="entry name" value="Ribosomal_bS20"/>
</dbReference>
<dbReference type="PANTHER" id="PTHR33398:SF1">
    <property type="entry name" value="SMALL RIBOSOMAL SUBUNIT PROTEIN BS20C"/>
    <property type="match status" value="1"/>
</dbReference>
<keyword evidence="6" id="KW-0934">Plastid</keyword>